<dbReference type="HOGENOM" id="CLU_147014_0_0_1"/>
<dbReference type="EnsemblPlants" id="PGSC0003DMT400088224">
    <property type="protein sequence ID" value="PGSC0003DMT400088224"/>
    <property type="gene ID" value="PGSC0003DMG400037795"/>
</dbReference>
<reference evidence="2" key="1">
    <citation type="journal article" date="2011" name="Nature">
        <title>Genome sequence and analysis of the tuber crop potato.</title>
        <authorList>
            <consortium name="The Potato Genome Sequencing Consortium"/>
        </authorList>
    </citation>
    <scope>NUCLEOTIDE SEQUENCE [LARGE SCALE GENOMIC DNA]</scope>
    <source>
        <strain evidence="2">cv. DM1-3 516 R44</strain>
    </source>
</reference>
<dbReference type="AlphaFoldDB" id="M1DFH7"/>
<proteinExistence type="predicted"/>
<reference evidence="1" key="2">
    <citation type="submission" date="2015-06" db="UniProtKB">
        <authorList>
            <consortium name="EnsemblPlants"/>
        </authorList>
    </citation>
    <scope>IDENTIFICATION</scope>
    <source>
        <strain evidence="1">DM1-3 516 R44</strain>
    </source>
</reference>
<protein>
    <submittedName>
        <fullName evidence="1">Uncharacterized protein</fullName>
    </submittedName>
</protein>
<dbReference type="Gramene" id="PGSC0003DMT400088224">
    <property type="protein sequence ID" value="PGSC0003DMT400088224"/>
    <property type="gene ID" value="PGSC0003DMG400037795"/>
</dbReference>
<accession>M1DFH7</accession>
<organism evidence="1 2">
    <name type="scientific">Solanum tuberosum</name>
    <name type="common">Potato</name>
    <dbReference type="NCBI Taxonomy" id="4113"/>
    <lineage>
        <taxon>Eukaryota</taxon>
        <taxon>Viridiplantae</taxon>
        <taxon>Streptophyta</taxon>
        <taxon>Embryophyta</taxon>
        <taxon>Tracheophyta</taxon>
        <taxon>Spermatophyta</taxon>
        <taxon>Magnoliopsida</taxon>
        <taxon>eudicotyledons</taxon>
        <taxon>Gunneridae</taxon>
        <taxon>Pentapetalae</taxon>
        <taxon>asterids</taxon>
        <taxon>lamiids</taxon>
        <taxon>Solanales</taxon>
        <taxon>Solanaceae</taxon>
        <taxon>Solanoideae</taxon>
        <taxon>Solaneae</taxon>
        <taxon>Solanum</taxon>
    </lineage>
</organism>
<evidence type="ECO:0000313" key="1">
    <source>
        <dbReference type="EnsemblPlants" id="PGSC0003DMT400088224"/>
    </source>
</evidence>
<keyword evidence="2" id="KW-1185">Reference proteome</keyword>
<dbReference type="InParanoid" id="M1DFH7"/>
<evidence type="ECO:0000313" key="2">
    <source>
        <dbReference type="Proteomes" id="UP000011115"/>
    </source>
</evidence>
<name>M1DFH7_SOLTU</name>
<sequence>MPNYGRERLNARFSITMTELKYLKLKNFNDTTNFKNAQLRGFMRIMSMNYSTQGLKDTSHLKTARLIGFMRNYGHEQFNSKTSWVTCNSPMIRIIISEGLGTRYSRLRT</sequence>
<dbReference type="PaxDb" id="4113-PGSC0003DMT400088224"/>
<dbReference type="Proteomes" id="UP000011115">
    <property type="component" value="Unassembled WGS sequence"/>
</dbReference>